<dbReference type="AlphaFoldDB" id="A0A8T1MUD7"/>
<proteinExistence type="predicted"/>
<dbReference type="EMBL" id="NIRI02000013">
    <property type="protein sequence ID" value="KAG5452763.1"/>
    <property type="molecule type" value="Genomic_DNA"/>
</dbReference>
<keyword evidence="2" id="KW-1185">Reference proteome</keyword>
<gene>
    <name evidence="1" type="ORF">CSKR_202295</name>
</gene>
<dbReference type="Proteomes" id="UP000286415">
    <property type="component" value="Unassembled WGS sequence"/>
</dbReference>
<reference evidence="1 2" key="2">
    <citation type="journal article" date="2021" name="Genomics">
        <title>High-quality reference genome for Clonorchis sinensis.</title>
        <authorList>
            <person name="Young N.D."/>
            <person name="Stroehlein A.J."/>
            <person name="Kinkar L."/>
            <person name="Wang T."/>
            <person name="Sohn W.M."/>
            <person name="Chang B.C.H."/>
            <person name="Kaur P."/>
            <person name="Weisz D."/>
            <person name="Dudchenko O."/>
            <person name="Aiden E.L."/>
            <person name="Korhonen P.K."/>
            <person name="Gasser R.B."/>
        </authorList>
    </citation>
    <scope>NUCLEOTIDE SEQUENCE [LARGE SCALE GENOMIC DNA]</scope>
    <source>
        <strain evidence="1">Cs-k2</strain>
    </source>
</reference>
<organism evidence="1 2">
    <name type="scientific">Clonorchis sinensis</name>
    <name type="common">Chinese liver fluke</name>
    <dbReference type="NCBI Taxonomy" id="79923"/>
    <lineage>
        <taxon>Eukaryota</taxon>
        <taxon>Metazoa</taxon>
        <taxon>Spiralia</taxon>
        <taxon>Lophotrochozoa</taxon>
        <taxon>Platyhelminthes</taxon>
        <taxon>Trematoda</taxon>
        <taxon>Digenea</taxon>
        <taxon>Opisthorchiida</taxon>
        <taxon>Opisthorchiata</taxon>
        <taxon>Opisthorchiidae</taxon>
        <taxon>Clonorchis</taxon>
    </lineage>
</organism>
<name>A0A8T1MUD7_CLOSI</name>
<evidence type="ECO:0000313" key="1">
    <source>
        <dbReference type="EMBL" id="KAG5452763.1"/>
    </source>
</evidence>
<protein>
    <submittedName>
        <fullName evidence="1">Uncharacterized protein</fullName>
    </submittedName>
</protein>
<reference evidence="1 2" key="1">
    <citation type="journal article" date="2018" name="Biotechnol. Adv.">
        <title>Improved genomic resources and new bioinformatic workflow for the carcinogenic parasite Clonorchis sinensis: Biotechnological implications.</title>
        <authorList>
            <person name="Wang D."/>
            <person name="Korhonen P.K."/>
            <person name="Gasser R.B."/>
            <person name="Young N.D."/>
        </authorList>
    </citation>
    <scope>NUCLEOTIDE SEQUENCE [LARGE SCALE GENOMIC DNA]</scope>
    <source>
        <strain evidence="1">Cs-k2</strain>
    </source>
</reference>
<accession>A0A8T1MUD7</accession>
<evidence type="ECO:0000313" key="2">
    <source>
        <dbReference type="Proteomes" id="UP000286415"/>
    </source>
</evidence>
<comment type="caution">
    <text evidence="1">The sequence shown here is derived from an EMBL/GenBank/DDBJ whole genome shotgun (WGS) entry which is preliminary data.</text>
</comment>
<sequence length="101" mass="11670">MKWNRAKLKKTIQKTAAFCCTLTSIYFKPILPREFKKKFTILITNNNTFLHMIKLRNFQLMAHLILNKQVKACLPAARRLSAQSFSVVSMSLTAIKLFGYS</sequence>